<dbReference type="Gene3D" id="1.20.120.160">
    <property type="entry name" value="HPT domain"/>
    <property type="match status" value="1"/>
</dbReference>
<dbReference type="Pfam" id="PF01627">
    <property type="entry name" value="Hpt"/>
    <property type="match status" value="1"/>
</dbReference>
<keyword evidence="8" id="KW-0812">Transmembrane</keyword>
<name>A0ABZ2RDZ1_ECTME</name>
<dbReference type="CDD" id="cd00130">
    <property type="entry name" value="PAS"/>
    <property type="match status" value="1"/>
</dbReference>
<feature type="signal peptide" evidence="16">
    <location>
        <begin position="1"/>
        <end position="34"/>
    </location>
</feature>
<dbReference type="Proteomes" id="UP001476583">
    <property type="component" value="Chromosome"/>
</dbReference>
<dbReference type="PROSITE" id="PS50113">
    <property type="entry name" value="PAC"/>
    <property type="match status" value="1"/>
</dbReference>
<keyword evidence="5" id="KW-0997">Cell inner membrane</keyword>
<comment type="catalytic activity">
    <reaction evidence="1">
        <text>ATP + protein L-histidine = ADP + protein N-phospho-L-histidine.</text>
        <dbReference type="EC" id="2.7.13.3"/>
    </reaction>
</comment>
<evidence type="ECO:0000256" key="7">
    <source>
        <dbReference type="ARBA" id="ARBA00022679"/>
    </source>
</evidence>
<feature type="domain" description="Histidine kinase" evidence="17">
    <location>
        <begin position="714"/>
        <end position="933"/>
    </location>
</feature>
<keyword evidence="11" id="KW-1133">Transmembrane helix</keyword>
<dbReference type="Pfam" id="PF00512">
    <property type="entry name" value="HisKA"/>
    <property type="match status" value="1"/>
</dbReference>
<keyword evidence="13" id="KW-0472">Membrane</keyword>
<evidence type="ECO:0000259" key="20">
    <source>
        <dbReference type="PROSITE" id="PS50894"/>
    </source>
</evidence>
<evidence type="ECO:0000256" key="13">
    <source>
        <dbReference type="ARBA" id="ARBA00023136"/>
    </source>
</evidence>
<dbReference type="InterPro" id="IPR001638">
    <property type="entry name" value="Solute-binding_3/MltF_N"/>
</dbReference>
<reference evidence="21 22" key="1">
    <citation type="submission" date="2024-03" db="EMBL/GenBank/DDBJ databases">
        <title>Complete genome of BD2.</title>
        <authorList>
            <person name="Cao G."/>
        </authorList>
    </citation>
    <scope>NUCLEOTIDE SEQUENCE [LARGE SCALE GENOMIC DNA]</scope>
    <source>
        <strain evidence="21 22">BD2</strain>
    </source>
</reference>
<keyword evidence="4" id="KW-1003">Cell membrane</keyword>
<gene>
    <name evidence="21" type="ORF">WG219_15200</name>
</gene>
<dbReference type="InterPro" id="IPR001789">
    <property type="entry name" value="Sig_transdc_resp-reg_receiver"/>
</dbReference>
<dbReference type="EC" id="2.7.13.3" evidence="3"/>
<dbReference type="SUPFAM" id="SSF53850">
    <property type="entry name" value="Periplasmic binding protein-like II"/>
    <property type="match status" value="2"/>
</dbReference>
<dbReference type="PANTHER" id="PTHR43047">
    <property type="entry name" value="TWO-COMPONENT HISTIDINE PROTEIN KINASE"/>
    <property type="match status" value="1"/>
</dbReference>
<evidence type="ECO:0000259" key="17">
    <source>
        <dbReference type="PROSITE" id="PS50109"/>
    </source>
</evidence>
<dbReference type="PRINTS" id="PR00344">
    <property type="entry name" value="BCTRLSENSOR"/>
</dbReference>
<evidence type="ECO:0000256" key="12">
    <source>
        <dbReference type="ARBA" id="ARBA00023012"/>
    </source>
</evidence>
<evidence type="ECO:0000256" key="11">
    <source>
        <dbReference type="ARBA" id="ARBA00022989"/>
    </source>
</evidence>
<dbReference type="PANTHER" id="PTHR43047:SF72">
    <property type="entry name" value="OSMOSENSING HISTIDINE PROTEIN KINASE SLN1"/>
    <property type="match status" value="1"/>
</dbReference>
<evidence type="ECO:0000256" key="4">
    <source>
        <dbReference type="ARBA" id="ARBA00022475"/>
    </source>
</evidence>
<dbReference type="EMBL" id="CP148074">
    <property type="protein sequence ID" value="WXL24655.1"/>
    <property type="molecule type" value="Genomic_DNA"/>
</dbReference>
<dbReference type="SMART" id="SM00091">
    <property type="entry name" value="PAS"/>
    <property type="match status" value="1"/>
</dbReference>
<comment type="subcellular location">
    <subcellularLocation>
        <location evidence="2">Cell inner membrane</location>
        <topology evidence="2">Multi-pass membrane protein</topology>
    </subcellularLocation>
</comment>
<dbReference type="InterPro" id="IPR036097">
    <property type="entry name" value="HisK_dim/P_sf"/>
</dbReference>
<dbReference type="PROSITE" id="PS50109">
    <property type="entry name" value="HIS_KIN"/>
    <property type="match status" value="1"/>
</dbReference>
<evidence type="ECO:0000256" key="5">
    <source>
        <dbReference type="ARBA" id="ARBA00022519"/>
    </source>
</evidence>
<dbReference type="Pfam" id="PF00497">
    <property type="entry name" value="SBP_bac_3"/>
    <property type="match status" value="1"/>
</dbReference>
<keyword evidence="10" id="KW-0067">ATP-binding</keyword>
<feature type="domain" description="Response regulatory" evidence="18">
    <location>
        <begin position="955"/>
        <end position="1074"/>
    </location>
</feature>
<dbReference type="CDD" id="cd16922">
    <property type="entry name" value="HATPase_EvgS-ArcB-TorS-like"/>
    <property type="match status" value="1"/>
</dbReference>
<feature type="modified residue" description="4-aspartylphosphate" evidence="15">
    <location>
        <position position="1004"/>
    </location>
</feature>
<keyword evidence="22" id="KW-1185">Reference proteome</keyword>
<evidence type="ECO:0000313" key="21">
    <source>
        <dbReference type="EMBL" id="WXL24655.1"/>
    </source>
</evidence>
<dbReference type="InterPro" id="IPR013656">
    <property type="entry name" value="PAS_4"/>
</dbReference>
<dbReference type="Gene3D" id="3.30.565.10">
    <property type="entry name" value="Histidine kinase-like ATPase, C-terminal domain"/>
    <property type="match status" value="1"/>
</dbReference>
<dbReference type="SMART" id="SM00388">
    <property type="entry name" value="HisKA"/>
    <property type="match status" value="1"/>
</dbReference>
<proteinExistence type="predicted"/>
<dbReference type="InterPro" id="IPR005467">
    <property type="entry name" value="His_kinase_dom"/>
</dbReference>
<evidence type="ECO:0000256" key="1">
    <source>
        <dbReference type="ARBA" id="ARBA00000085"/>
    </source>
</evidence>
<evidence type="ECO:0000256" key="3">
    <source>
        <dbReference type="ARBA" id="ARBA00012438"/>
    </source>
</evidence>
<dbReference type="Gene3D" id="3.40.50.2300">
    <property type="match status" value="1"/>
</dbReference>
<dbReference type="InterPro" id="IPR011006">
    <property type="entry name" value="CheY-like_superfamily"/>
</dbReference>
<dbReference type="InterPro" id="IPR000014">
    <property type="entry name" value="PAS"/>
</dbReference>
<dbReference type="InterPro" id="IPR008207">
    <property type="entry name" value="Sig_transdc_His_kin_Hpt_dom"/>
</dbReference>
<evidence type="ECO:0000256" key="16">
    <source>
        <dbReference type="SAM" id="SignalP"/>
    </source>
</evidence>
<evidence type="ECO:0000256" key="8">
    <source>
        <dbReference type="ARBA" id="ARBA00022692"/>
    </source>
</evidence>
<dbReference type="InterPro" id="IPR036890">
    <property type="entry name" value="HATPase_C_sf"/>
</dbReference>
<dbReference type="SUPFAM" id="SSF55874">
    <property type="entry name" value="ATPase domain of HSP90 chaperone/DNA topoisomerase II/histidine kinase"/>
    <property type="match status" value="1"/>
</dbReference>
<dbReference type="SMART" id="SM00387">
    <property type="entry name" value="HATPase_c"/>
    <property type="match status" value="1"/>
</dbReference>
<dbReference type="Pfam" id="PF02518">
    <property type="entry name" value="HATPase_c"/>
    <property type="match status" value="1"/>
</dbReference>
<dbReference type="SUPFAM" id="SSF47226">
    <property type="entry name" value="Histidine-containing phosphotransfer domain, HPT domain"/>
    <property type="match status" value="1"/>
</dbReference>
<evidence type="ECO:0000256" key="10">
    <source>
        <dbReference type="ARBA" id="ARBA00022840"/>
    </source>
</evidence>
<protein>
    <recommendedName>
        <fullName evidence="3">histidine kinase</fullName>
        <ecNumber evidence="3">2.7.13.3</ecNumber>
    </recommendedName>
</protein>
<feature type="domain" description="PAC" evidence="19">
    <location>
        <begin position="640"/>
        <end position="696"/>
    </location>
</feature>
<keyword evidence="6 15" id="KW-0597">Phosphoprotein</keyword>
<organism evidence="21 22">
    <name type="scientific">Ectopseudomonas mendocina</name>
    <name type="common">Pseudomonas mendocina</name>
    <dbReference type="NCBI Taxonomy" id="300"/>
    <lineage>
        <taxon>Bacteria</taxon>
        <taxon>Pseudomonadati</taxon>
        <taxon>Pseudomonadota</taxon>
        <taxon>Gammaproteobacteria</taxon>
        <taxon>Pseudomonadales</taxon>
        <taxon>Pseudomonadaceae</taxon>
        <taxon>Ectopseudomonas</taxon>
    </lineage>
</organism>
<dbReference type="SUPFAM" id="SSF52172">
    <property type="entry name" value="CheY-like"/>
    <property type="match status" value="1"/>
</dbReference>
<sequence length="1192" mass="132332">MLCTLPTLTRRGLLCCALLFATLAALLTPANSQADTDAASMLPVPAPSLNRLLSMRSSLPSQTLRVARIQPSGREQERAENQVLNSISDEYLKQISRYLDLNIEFVDVASPQAGVDALIAHHVDVLTRATGFEKQNPGLMLTLPYLPTKPIVIGRSADQSQPLDLSDVQILTLDEYLPAASVQAAYPKAKVSLVSDTPMAFELLASDKADAFIADQFRANLYLHERTDLQLQNKFVAQLPPTGFSFAVRNNEPVLLALINYVLRSIPEAEKNRIQEQARDGRFPYFYTDAYILTPAEQQWLKQHQQITVLADDTPAYMYRSRAGYHWAGLSVKLLESLESIYGLKVNFMASQSAENDLIHLRNGSADLASRSLGIHDKDALFTLPYGTRNWTFLIRDGDSSPSSLEAMEGRKLALSRDHPLYQQLRQRYPNIRLIGTENFRHSMSLILNRQVDATLVSTASTDHQPEPGLQYGLSIKATPTPHRFVVAPGSRELMSIINKLLDAMSRNPQSEIQVIAETPGNALWKWLADKAWQVGLAVALVFGLSMLWNWRLQIQVRKRISAQNLLQDKLAFQFSLFNGMPTPLYVCDLKGRLNACNRAYEEFFSTTQECAEGALPSEQQSIPHDFALTLENEHQQLLLDHQPRFLDTCLSINGEEHYLYLWLVPFYNARGKLQGSLGGWLDITARKQLEIELREAKQVAQDANAAKSEFLASMSHELRTPLNALVGLLELETSDRKNTSRNLRIAQQSATAMIDLIGNILDLDKIESGQMQLAPQLTALEVLLSNSLGLFSAQAQEKQLALSLDFQADPQRCYWVDTLRLQQIIHNLLNNALRFTEHGSVQLQVRETTLAQGSSLLRFSVCDTGIGIPLELQPQIFEPYRQATAQTVHCYGGSGLGLTICKQLTALMGGRIWLQSAPGAGCSVHVEVTLDWQHGPEQLCEEPATDAATQRPLKVLVVDDVSTNGLVLSLQLAQLGHQAEHVSSGQQALLALQQGEYDVLISDCNMPDMDGYALTRAVREQEQQASLPARLIIGYTANAMSNEAEQCREAGMDDLMIKPVTLARLREALSGLSSADEEESLYSLDHLLGADHNSPQLRQRILTEVVSNLSTDWQALQALDLSRNPEAIREVSHRLSGLACMIDSHALAVACHALEQSHEQDAQAIRQAQTRLKEALHRLRAGAEEELASLA</sequence>
<dbReference type="PROSITE" id="PS50110">
    <property type="entry name" value="RESPONSE_REGULATORY"/>
    <property type="match status" value="1"/>
</dbReference>
<feature type="domain" description="HPt" evidence="20">
    <location>
        <begin position="1095"/>
        <end position="1191"/>
    </location>
</feature>
<dbReference type="SUPFAM" id="SSF47384">
    <property type="entry name" value="Homodimeric domain of signal transducing histidine kinase"/>
    <property type="match status" value="1"/>
</dbReference>
<dbReference type="SMART" id="SM00448">
    <property type="entry name" value="REC"/>
    <property type="match status" value="1"/>
</dbReference>
<evidence type="ECO:0000256" key="6">
    <source>
        <dbReference type="ARBA" id="ARBA00022553"/>
    </source>
</evidence>
<dbReference type="Gene3D" id="1.10.287.130">
    <property type="match status" value="1"/>
</dbReference>
<dbReference type="SUPFAM" id="SSF55785">
    <property type="entry name" value="PYP-like sensor domain (PAS domain)"/>
    <property type="match status" value="1"/>
</dbReference>
<dbReference type="Pfam" id="PF00072">
    <property type="entry name" value="Response_reg"/>
    <property type="match status" value="1"/>
</dbReference>
<evidence type="ECO:0000256" key="15">
    <source>
        <dbReference type="PROSITE-ProRule" id="PRU00169"/>
    </source>
</evidence>
<dbReference type="InterPro" id="IPR003661">
    <property type="entry name" value="HisK_dim/P_dom"/>
</dbReference>
<dbReference type="CDD" id="cd17546">
    <property type="entry name" value="REC_hyHK_CKI1_RcsC-like"/>
    <property type="match status" value="1"/>
</dbReference>
<dbReference type="SMART" id="SM00062">
    <property type="entry name" value="PBPb"/>
    <property type="match status" value="2"/>
</dbReference>
<evidence type="ECO:0000256" key="9">
    <source>
        <dbReference type="ARBA" id="ARBA00022777"/>
    </source>
</evidence>
<dbReference type="Gene3D" id="3.30.450.20">
    <property type="entry name" value="PAS domain"/>
    <property type="match status" value="1"/>
</dbReference>
<dbReference type="CDD" id="cd00082">
    <property type="entry name" value="HisKA"/>
    <property type="match status" value="1"/>
</dbReference>
<feature type="chain" id="PRO_5047511333" description="histidine kinase" evidence="16">
    <location>
        <begin position="35"/>
        <end position="1192"/>
    </location>
</feature>
<dbReference type="Gene3D" id="3.40.190.10">
    <property type="entry name" value="Periplasmic binding protein-like II"/>
    <property type="match status" value="4"/>
</dbReference>
<dbReference type="InterPro" id="IPR003594">
    <property type="entry name" value="HATPase_dom"/>
</dbReference>
<evidence type="ECO:0000313" key="22">
    <source>
        <dbReference type="Proteomes" id="UP001476583"/>
    </source>
</evidence>
<evidence type="ECO:0000259" key="19">
    <source>
        <dbReference type="PROSITE" id="PS50113"/>
    </source>
</evidence>
<evidence type="ECO:0000256" key="2">
    <source>
        <dbReference type="ARBA" id="ARBA00004429"/>
    </source>
</evidence>
<evidence type="ECO:0000256" key="14">
    <source>
        <dbReference type="PROSITE-ProRule" id="PRU00110"/>
    </source>
</evidence>
<dbReference type="InterPro" id="IPR035965">
    <property type="entry name" value="PAS-like_dom_sf"/>
</dbReference>
<dbReference type="PROSITE" id="PS50894">
    <property type="entry name" value="HPT"/>
    <property type="match status" value="1"/>
</dbReference>
<keyword evidence="16" id="KW-0732">Signal</keyword>
<evidence type="ECO:0000259" key="18">
    <source>
        <dbReference type="PROSITE" id="PS50110"/>
    </source>
</evidence>
<feature type="modified residue" description="Phosphohistidine" evidence="14">
    <location>
        <position position="1134"/>
    </location>
</feature>
<dbReference type="Pfam" id="PF08448">
    <property type="entry name" value="PAS_4"/>
    <property type="match status" value="1"/>
</dbReference>
<keyword evidence="9" id="KW-0418">Kinase</keyword>
<keyword evidence="10" id="KW-0547">Nucleotide-binding</keyword>
<keyword evidence="7" id="KW-0808">Transferase</keyword>
<keyword evidence="12" id="KW-0902">Two-component regulatory system</keyword>
<dbReference type="InterPro" id="IPR000700">
    <property type="entry name" value="PAS-assoc_C"/>
</dbReference>
<dbReference type="InterPro" id="IPR036641">
    <property type="entry name" value="HPT_dom_sf"/>
</dbReference>
<dbReference type="InterPro" id="IPR004358">
    <property type="entry name" value="Sig_transdc_His_kin-like_C"/>
</dbReference>
<accession>A0ABZ2RDZ1</accession>